<keyword evidence="1" id="KW-0812">Transmembrane</keyword>
<comment type="caution">
    <text evidence="2">The sequence shown here is derived from an EMBL/GenBank/DDBJ whole genome shotgun (WGS) entry which is preliminary data.</text>
</comment>
<keyword evidence="1" id="KW-1133">Transmembrane helix</keyword>
<dbReference type="EMBL" id="QQTP01000005">
    <property type="protein sequence ID" value="RDJ25353.1"/>
    <property type="molecule type" value="Genomic_DNA"/>
</dbReference>
<feature type="transmembrane region" description="Helical" evidence="1">
    <location>
        <begin position="117"/>
        <end position="138"/>
    </location>
</feature>
<keyword evidence="1" id="KW-0472">Membrane</keyword>
<dbReference type="Proteomes" id="UP000255207">
    <property type="component" value="Unassembled WGS sequence"/>
</dbReference>
<proteinExistence type="predicted"/>
<dbReference type="OrthoDB" id="960254at2"/>
<evidence type="ECO:0000313" key="3">
    <source>
        <dbReference type="Proteomes" id="UP000255207"/>
    </source>
</evidence>
<feature type="transmembrane region" description="Helical" evidence="1">
    <location>
        <begin position="95"/>
        <end position="111"/>
    </location>
</feature>
<gene>
    <name evidence="2" type="ORF">DWE98_11505</name>
</gene>
<dbReference type="RefSeq" id="WP_114829400.1">
    <property type="nucleotide sequence ID" value="NZ_QQTO01000021.1"/>
</dbReference>
<dbReference type="NCBIfam" id="NF047765">
    <property type="entry name" value="LIC_13387_fam"/>
    <property type="match status" value="1"/>
</dbReference>
<evidence type="ECO:0000256" key="1">
    <source>
        <dbReference type="SAM" id="Phobius"/>
    </source>
</evidence>
<sequence length="141" mass="15531">MPRVFLFSGALIFIALGAYHGFLTLRDISTPRAFTPTDESVRRAMQESRVALNRSINLWDAWLGFNLSHSLGLIVFGGGLLTIAWLHFPVFARSPSLQVAALVVAATYFVLALRFWFWAPALATGICLACFLAAFLLLRAA</sequence>
<reference evidence="3" key="1">
    <citation type="submission" date="2018-07" db="EMBL/GenBank/DDBJ databases">
        <authorList>
            <person name="Safronova V.I."/>
            <person name="Chirak E.R."/>
            <person name="Sazanova A.L."/>
        </authorList>
    </citation>
    <scope>NUCLEOTIDE SEQUENCE [LARGE SCALE GENOMIC DNA]</scope>
    <source>
        <strain evidence="3">RCAM04685</strain>
    </source>
</reference>
<accession>A0A370L6V0</accession>
<keyword evidence="3" id="KW-1185">Reference proteome</keyword>
<feature type="transmembrane region" description="Helical" evidence="1">
    <location>
        <begin position="67"/>
        <end position="88"/>
    </location>
</feature>
<dbReference type="AlphaFoldDB" id="A0A370L6V0"/>
<dbReference type="InterPro" id="IPR058068">
    <property type="entry name" value="LIC_13387-like"/>
</dbReference>
<organism evidence="2 3">
    <name type="scientific">Bosea caraganae</name>
    <dbReference type="NCBI Taxonomy" id="2763117"/>
    <lineage>
        <taxon>Bacteria</taxon>
        <taxon>Pseudomonadati</taxon>
        <taxon>Pseudomonadota</taxon>
        <taxon>Alphaproteobacteria</taxon>
        <taxon>Hyphomicrobiales</taxon>
        <taxon>Boseaceae</taxon>
        <taxon>Bosea</taxon>
    </lineage>
</organism>
<evidence type="ECO:0000313" key="2">
    <source>
        <dbReference type="EMBL" id="RDJ25353.1"/>
    </source>
</evidence>
<protein>
    <submittedName>
        <fullName evidence="2">Uncharacterized protein</fullName>
    </submittedName>
</protein>
<name>A0A370L6V0_9HYPH</name>